<sequence length="568" mass="63223">MSYIALYRKWRPLVFDDVVEQEHVVKTLRYSVTTGRIAHAYLFCGTRGTGKTTMAKIFSRAINCLNPQNGDPCNECEICRAVLSDSSLDVVEIDAASNNSVDNVREIRDEVIYAPSQAKYKVYIIDEVHMLSTGAFNALLKTLEEPPAHVVFILATTDPQKLPATILSRCQRFDFRRITVESMMERLDTIARESGVNLQREASRLIARLSDGALRDAISILDQCMSTGSKDISYDDVLSIVGIVNDSFIGDMFDAVSSRDINKVLGLVETLVNSGKDITQFVSDFIMYFRNVLICSISKNPAEVIEAPTEVIRRMQDQSKAYTKLELTYIIKELSALESSLKWASHPRIMLEVALIKLCELNINVDESNIMDRLSLLESRINSADFAMRKVEVPGADADKVPWLDTDNRQTNAGSRIDNADGGQDVSSGGEKKAPEKAAKPAKSAKSAGKALKVWDEVLNELKSMGRMVVYTNLLDAKAVELDEKRVGILFKEGSGFCKMILSKAENQEVIETVIRKKLGRQVRVKCLDEDDLTENAAVEESPEEDEFIAKAQDIAGRLDVPINIIDE</sequence>
<name>A0A2K2FJI2_9CLOT</name>
<dbReference type="RefSeq" id="WP_103080465.1">
    <property type="nucleotide sequence ID" value="NZ_CP021850.1"/>
</dbReference>
<evidence type="ECO:0000256" key="8">
    <source>
        <dbReference type="ARBA" id="ARBA00022833"/>
    </source>
</evidence>
<dbReference type="CDD" id="cd00009">
    <property type="entry name" value="AAA"/>
    <property type="match status" value="1"/>
</dbReference>
<dbReference type="Pfam" id="PF22608">
    <property type="entry name" value="DNAX_ATPase_lid"/>
    <property type="match status" value="1"/>
</dbReference>
<evidence type="ECO:0000256" key="2">
    <source>
        <dbReference type="ARBA" id="ARBA00012417"/>
    </source>
</evidence>
<dbReference type="SUPFAM" id="SSF48019">
    <property type="entry name" value="post-AAA+ oligomerization domain-like"/>
    <property type="match status" value="1"/>
</dbReference>
<keyword evidence="5" id="KW-0235">DNA replication</keyword>
<dbReference type="InterPro" id="IPR050238">
    <property type="entry name" value="DNA_Rep/Repair_Clamp_Loader"/>
</dbReference>
<keyword evidence="7" id="KW-0547">Nucleotide-binding</keyword>
<dbReference type="SMART" id="SM00382">
    <property type="entry name" value="AAA"/>
    <property type="match status" value="1"/>
</dbReference>
<organism evidence="14 15">
    <name type="scientific">Clostridium thermosuccinogenes</name>
    <dbReference type="NCBI Taxonomy" id="84032"/>
    <lineage>
        <taxon>Bacteria</taxon>
        <taxon>Bacillati</taxon>
        <taxon>Bacillota</taxon>
        <taxon>Clostridia</taxon>
        <taxon>Eubacteriales</taxon>
        <taxon>Clostridiaceae</taxon>
        <taxon>Clostridium</taxon>
    </lineage>
</organism>
<evidence type="ECO:0000256" key="11">
    <source>
        <dbReference type="ARBA" id="ARBA00049244"/>
    </source>
</evidence>
<evidence type="ECO:0000256" key="5">
    <source>
        <dbReference type="ARBA" id="ARBA00022705"/>
    </source>
</evidence>
<dbReference type="EMBL" id="NIOJ01000006">
    <property type="protein sequence ID" value="PNU00850.1"/>
    <property type="molecule type" value="Genomic_DNA"/>
</dbReference>
<keyword evidence="3" id="KW-0808">Transferase</keyword>
<dbReference type="InterPro" id="IPR027417">
    <property type="entry name" value="P-loop_NTPase"/>
</dbReference>
<dbReference type="GO" id="GO:0006261">
    <property type="term" value="P:DNA-templated DNA replication"/>
    <property type="evidence" value="ECO:0007669"/>
    <property type="project" value="TreeGrafter"/>
</dbReference>
<dbReference type="InterPro" id="IPR045085">
    <property type="entry name" value="HLD_clamp_pol_III_gamma_tau"/>
</dbReference>
<comment type="catalytic activity">
    <reaction evidence="11">
        <text>DNA(n) + a 2'-deoxyribonucleoside 5'-triphosphate = DNA(n+1) + diphosphate</text>
        <dbReference type="Rhea" id="RHEA:22508"/>
        <dbReference type="Rhea" id="RHEA-COMP:17339"/>
        <dbReference type="Rhea" id="RHEA-COMP:17340"/>
        <dbReference type="ChEBI" id="CHEBI:33019"/>
        <dbReference type="ChEBI" id="CHEBI:61560"/>
        <dbReference type="ChEBI" id="CHEBI:173112"/>
        <dbReference type="EC" id="2.7.7.7"/>
    </reaction>
</comment>
<dbReference type="Proteomes" id="UP000236151">
    <property type="component" value="Unassembled WGS sequence"/>
</dbReference>
<dbReference type="GO" id="GO:0046872">
    <property type="term" value="F:metal ion binding"/>
    <property type="evidence" value="ECO:0007669"/>
    <property type="project" value="UniProtKB-KW"/>
</dbReference>
<feature type="region of interest" description="Disordered" evidence="12">
    <location>
        <begin position="399"/>
        <end position="445"/>
    </location>
</feature>
<keyword evidence="9" id="KW-0067">ATP-binding</keyword>
<protein>
    <recommendedName>
        <fullName evidence="2">DNA-directed DNA polymerase</fullName>
        <ecNumber evidence="2">2.7.7.7</ecNumber>
    </recommendedName>
</protein>
<evidence type="ECO:0000256" key="12">
    <source>
        <dbReference type="SAM" id="MobiDB-lite"/>
    </source>
</evidence>
<evidence type="ECO:0000256" key="7">
    <source>
        <dbReference type="ARBA" id="ARBA00022741"/>
    </source>
</evidence>
<dbReference type="Gene3D" id="3.40.50.300">
    <property type="entry name" value="P-loop containing nucleotide triphosphate hydrolases"/>
    <property type="match status" value="1"/>
</dbReference>
<dbReference type="Gene3D" id="1.20.272.10">
    <property type="match status" value="1"/>
</dbReference>
<evidence type="ECO:0000313" key="15">
    <source>
        <dbReference type="Proteomes" id="UP000236151"/>
    </source>
</evidence>
<evidence type="ECO:0000256" key="10">
    <source>
        <dbReference type="ARBA" id="ARBA00022932"/>
    </source>
</evidence>
<evidence type="ECO:0000313" key="14">
    <source>
        <dbReference type="EMBL" id="PNU00850.1"/>
    </source>
</evidence>
<dbReference type="PANTHER" id="PTHR11669">
    <property type="entry name" value="REPLICATION FACTOR C / DNA POLYMERASE III GAMMA-TAU SUBUNIT"/>
    <property type="match status" value="1"/>
</dbReference>
<proteinExistence type="inferred from homology"/>
<feature type="compositionally biased region" description="Basic and acidic residues" evidence="12">
    <location>
        <begin position="399"/>
        <end position="408"/>
    </location>
</feature>
<dbReference type="Pfam" id="PF12169">
    <property type="entry name" value="DNA_pol3_gamma3"/>
    <property type="match status" value="1"/>
</dbReference>
<dbReference type="GO" id="GO:0003887">
    <property type="term" value="F:DNA-directed DNA polymerase activity"/>
    <property type="evidence" value="ECO:0007669"/>
    <property type="project" value="UniProtKB-KW"/>
</dbReference>
<comment type="similarity">
    <text evidence="1">Belongs to the DnaX/STICHEL family.</text>
</comment>
<keyword evidence="15" id="KW-1185">Reference proteome</keyword>
<dbReference type="InterPro" id="IPR003593">
    <property type="entry name" value="AAA+_ATPase"/>
</dbReference>
<dbReference type="Pfam" id="PF13177">
    <property type="entry name" value="DNA_pol3_delta2"/>
    <property type="match status" value="1"/>
</dbReference>
<dbReference type="GO" id="GO:0005524">
    <property type="term" value="F:ATP binding"/>
    <property type="evidence" value="ECO:0007669"/>
    <property type="project" value="UniProtKB-KW"/>
</dbReference>
<dbReference type="NCBIfam" id="NF004046">
    <property type="entry name" value="PRK05563.1"/>
    <property type="match status" value="1"/>
</dbReference>
<keyword evidence="4" id="KW-0548">Nucleotidyltransferase</keyword>
<dbReference type="InterPro" id="IPR022754">
    <property type="entry name" value="DNA_pol_III_gamma-3"/>
</dbReference>
<dbReference type="KEGG" id="cthd:CDO33_19155"/>
<dbReference type="FunFam" id="3.40.50.300:FF:000014">
    <property type="entry name" value="DNA polymerase III subunit gamma/tau"/>
    <property type="match status" value="1"/>
</dbReference>
<dbReference type="EC" id="2.7.7.7" evidence="2"/>
<dbReference type="CDD" id="cd18137">
    <property type="entry name" value="HLD_clamp_pol_III_gamma_tau"/>
    <property type="match status" value="1"/>
</dbReference>
<dbReference type="OrthoDB" id="9810148at2"/>
<evidence type="ECO:0000256" key="1">
    <source>
        <dbReference type="ARBA" id="ARBA00006360"/>
    </source>
</evidence>
<comment type="caution">
    <text evidence="14">The sequence shown here is derived from an EMBL/GenBank/DDBJ whole genome shotgun (WGS) entry which is preliminary data.</text>
</comment>
<dbReference type="Gene3D" id="1.10.8.60">
    <property type="match status" value="1"/>
</dbReference>
<evidence type="ECO:0000256" key="6">
    <source>
        <dbReference type="ARBA" id="ARBA00022723"/>
    </source>
</evidence>
<evidence type="ECO:0000256" key="9">
    <source>
        <dbReference type="ARBA" id="ARBA00022840"/>
    </source>
</evidence>
<evidence type="ECO:0000259" key="13">
    <source>
        <dbReference type="SMART" id="SM00382"/>
    </source>
</evidence>
<feature type="domain" description="AAA+ ATPase" evidence="13">
    <location>
        <begin position="37"/>
        <end position="179"/>
    </location>
</feature>
<accession>A0A2K2FJI2</accession>
<dbReference type="GO" id="GO:0009360">
    <property type="term" value="C:DNA polymerase III complex"/>
    <property type="evidence" value="ECO:0007669"/>
    <property type="project" value="InterPro"/>
</dbReference>
<evidence type="ECO:0000256" key="3">
    <source>
        <dbReference type="ARBA" id="ARBA00022679"/>
    </source>
</evidence>
<reference evidence="14 15" key="1">
    <citation type="submission" date="2017-06" db="EMBL/GenBank/DDBJ databases">
        <title>Investigating the central metabolism of Clostridium thermosuccinogenes.</title>
        <authorList>
            <person name="Koendjbiharie J.G."/>
            <person name="van Kranenburg R."/>
        </authorList>
    </citation>
    <scope>NUCLEOTIDE SEQUENCE [LARGE SCALE GENOMIC DNA]</scope>
    <source>
        <strain evidence="14 15">DSM 5806</strain>
    </source>
</reference>
<dbReference type="GO" id="GO:0003677">
    <property type="term" value="F:DNA binding"/>
    <property type="evidence" value="ECO:0007669"/>
    <property type="project" value="InterPro"/>
</dbReference>
<evidence type="ECO:0000256" key="4">
    <source>
        <dbReference type="ARBA" id="ARBA00022695"/>
    </source>
</evidence>
<dbReference type="InterPro" id="IPR008921">
    <property type="entry name" value="DNA_pol3_clamp-load_cplx_C"/>
</dbReference>
<dbReference type="SUPFAM" id="SSF52540">
    <property type="entry name" value="P-loop containing nucleoside triphosphate hydrolases"/>
    <property type="match status" value="1"/>
</dbReference>
<keyword evidence="10" id="KW-0239">DNA-directed DNA polymerase</keyword>
<gene>
    <name evidence="14" type="ORF">CDQ84_04150</name>
</gene>
<dbReference type="AlphaFoldDB" id="A0A2K2FJI2"/>
<dbReference type="PANTHER" id="PTHR11669:SF0">
    <property type="entry name" value="PROTEIN STICHEL-LIKE 2"/>
    <property type="match status" value="1"/>
</dbReference>
<dbReference type="NCBIfam" id="TIGR02397">
    <property type="entry name" value="dnaX_nterm"/>
    <property type="match status" value="1"/>
</dbReference>
<keyword evidence="8" id="KW-0862">Zinc</keyword>
<dbReference type="InterPro" id="IPR012763">
    <property type="entry name" value="DNA_pol_III_sug/sutau_N"/>
</dbReference>
<keyword evidence="6" id="KW-0479">Metal-binding</keyword>
<feature type="compositionally biased region" description="Basic and acidic residues" evidence="12">
    <location>
        <begin position="430"/>
        <end position="439"/>
    </location>
</feature>